<reference evidence="5 6" key="1">
    <citation type="submission" date="2016-01" db="EMBL/GenBank/DDBJ databases">
        <title>The new phylogeny of the genus Mycobacterium.</title>
        <authorList>
            <person name="Tarcisio F."/>
            <person name="Conor M."/>
            <person name="Antonella G."/>
            <person name="Elisabetta G."/>
            <person name="Giulia F.S."/>
            <person name="Sara T."/>
            <person name="Anna F."/>
            <person name="Clotilde B."/>
            <person name="Roberto B."/>
            <person name="Veronica D.S."/>
            <person name="Fabio R."/>
            <person name="Monica P."/>
            <person name="Olivier J."/>
            <person name="Enrico T."/>
            <person name="Nicola S."/>
        </authorList>
    </citation>
    <scope>NUCLEOTIDE SEQUENCE [LARGE SCALE GENOMIC DNA]</scope>
    <source>
        <strain evidence="5 6">DSM 44153</strain>
    </source>
</reference>
<evidence type="ECO:0000256" key="3">
    <source>
        <dbReference type="ARBA" id="ARBA00023004"/>
    </source>
</evidence>
<dbReference type="Pfam" id="PF08007">
    <property type="entry name" value="JmjC_2"/>
    <property type="match status" value="1"/>
</dbReference>
<dbReference type="AlphaFoldDB" id="A0A1X2ENF6"/>
<dbReference type="SMART" id="SM00558">
    <property type="entry name" value="JmjC"/>
    <property type="match status" value="1"/>
</dbReference>
<feature type="domain" description="JmjC" evidence="4">
    <location>
        <begin position="113"/>
        <end position="252"/>
    </location>
</feature>
<proteinExistence type="predicted"/>
<dbReference type="EMBL" id="LQPZ01000013">
    <property type="protein sequence ID" value="ORX07010.1"/>
    <property type="molecule type" value="Genomic_DNA"/>
</dbReference>
<name>A0A1X2ENF6_9MYCO</name>
<comment type="caution">
    <text evidence="5">The sequence shown here is derived from an EMBL/GenBank/DDBJ whole genome shotgun (WGS) entry which is preliminary data.</text>
</comment>
<evidence type="ECO:0000313" key="6">
    <source>
        <dbReference type="Proteomes" id="UP000193090"/>
    </source>
</evidence>
<keyword evidence="2" id="KW-0479">Metal-binding</keyword>
<protein>
    <submittedName>
        <fullName evidence="5">Cupin</fullName>
    </submittedName>
</protein>
<evidence type="ECO:0000313" key="5">
    <source>
        <dbReference type="EMBL" id="ORX07010.1"/>
    </source>
</evidence>
<dbReference type="GO" id="GO:0051864">
    <property type="term" value="F:histone H3K36 demethylase activity"/>
    <property type="evidence" value="ECO:0007669"/>
    <property type="project" value="TreeGrafter"/>
</dbReference>
<dbReference type="InterPro" id="IPR039994">
    <property type="entry name" value="NO66-like"/>
</dbReference>
<dbReference type="PANTHER" id="PTHR13096">
    <property type="entry name" value="MINA53 MYC INDUCED NUCLEAR ANTIGEN"/>
    <property type="match status" value="1"/>
</dbReference>
<dbReference type="PROSITE" id="PS51184">
    <property type="entry name" value="JMJC"/>
    <property type="match status" value="1"/>
</dbReference>
<comment type="cofactor">
    <cofactor evidence="1">
        <name>Fe(2+)</name>
        <dbReference type="ChEBI" id="CHEBI:29033"/>
    </cofactor>
</comment>
<evidence type="ECO:0000256" key="1">
    <source>
        <dbReference type="ARBA" id="ARBA00001954"/>
    </source>
</evidence>
<dbReference type="PANTHER" id="PTHR13096:SF9">
    <property type="entry name" value="BIFUNCTIONAL LYSINE-SPECIFIC DEMETHYLASE AND HISTIDYL-HYDROXYLASE"/>
    <property type="match status" value="1"/>
</dbReference>
<accession>A0A1X2ENF6</accession>
<gene>
    <name evidence="5" type="ORF">AWC30_05465</name>
</gene>
<dbReference type="InterPro" id="IPR003347">
    <property type="entry name" value="JmjC_dom"/>
</dbReference>
<dbReference type="GO" id="GO:0046872">
    <property type="term" value="F:metal ion binding"/>
    <property type="evidence" value="ECO:0007669"/>
    <property type="project" value="UniProtKB-KW"/>
</dbReference>
<dbReference type="Proteomes" id="UP000193090">
    <property type="component" value="Unassembled WGS sequence"/>
</dbReference>
<dbReference type="GO" id="GO:0032453">
    <property type="term" value="F:histone H3K4 demethylase activity"/>
    <property type="evidence" value="ECO:0007669"/>
    <property type="project" value="TreeGrafter"/>
</dbReference>
<keyword evidence="6" id="KW-1185">Reference proteome</keyword>
<sequence>MPGRASGPHAPGGATVDSVLAQLLHPLTVQGFFDHIWGVRHHHISRDQPGWFDSVVAAPAGLEELLERVAADPATLRLVRGDDSREPEHYRRGDGSLDRPLVRADFDRGYTVVVNKLERYARGIATFAHALEVELNFPVQVNAYLTPPAATGFVPHYDPHDVLVLQLHGSKLWHLYGEHPVPPHVMQRHEQLVGAALPAPTDVRLRPGDVLYLPRGRPHAAESDTETSMHLTVGVHAPTVLTVLTHVLHALSIRDDRLHERLPPRYLDDVDLRRQVAALLATTVPAVVEPDAVADGVAALANILARRAPSPPVPTVPSAVDLDADTEVRKHHPLYARVVALPNGVALQFAQMLLSRGPDHGEALRFVVDRRTPFRVGELPGLRCGQQIELTRALLLTGFLTVNR</sequence>
<evidence type="ECO:0000259" key="4">
    <source>
        <dbReference type="PROSITE" id="PS51184"/>
    </source>
</evidence>
<evidence type="ECO:0000256" key="2">
    <source>
        <dbReference type="ARBA" id="ARBA00022723"/>
    </source>
</evidence>
<dbReference type="Gene3D" id="2.60.120.650">
    <property type="entry name" value="Cupin"/>
    <property type="match status" value="1"/>
</dbReference>
<keyword evidence="3" id="KW-0408">Iron</keyword>
<organism evidence="5 6">
    <name type="scientific">Mycolicibacillus trivialis</name>
    <dbReference type="NCBI Taxonomy" id="1798"/>
    <lineage>
        <taxon>Bacteria</taxon>
        <taxon>Bacillati</taxon>
        <taxon>Actinomycetota</taxon>
        <taxon>Actinomycetes</taxon>
        <taxon>Mycobacteriales</taxon>
        <taxon>Mycobacteriaceae</taxon>
        <taxon>Mycolicibacillus</taxon>
    </lineage>
</organism>
<dbReference type="STRING" id="1798.AWC30_05465"/>
<dbReference type="OrthoDB" id="9764016at2"/>
<dbReference type="SUPFAM" id="SSF51197">
    <property type="entry name" value="Clavaminate synthase-like"/>
    <property type="match status" value="1"/>
</dbReference>